<name>A0AAV6TG86_9ARAC</name>
<gene>
    <name evidence="2" type="ORF">JTE90_009789</name>
</gene>
<evidence type="ECO:0000256" key="1">
    <source>
        <dbReference type="SAM" id="MobiDB-lite"/>
    </source>
</evidence>
<dbReference type="AlphaFoldDB" id="A0AAV6TG86"/>
<sequence>MCASQWVLNKPGGEMKVQAGGGRPHSGVSPPGAATAVEHGSVGPKGSEKSVPKRDVCRNANTCSCLSRCPTEKRGKGLIFPNPDTEIGPSGPSAVTQPKIGDVDGGNPGKSYLFFVRVRVPGIGSSGDRDAVLVKAPRLLRVSGAPLLALENPRE</sequence>
<reference evidence="2 3" key="1">
    <citation type="journal article" date="2022" name="Nat. Ecol. Evol.">
        <title>A masculinizing supergene underlies an exaggerated male reproductive morph in a spider.</title>
        <authorList>
            <person name="Hendrickx F."/>
            <person name="De Corte Z."/>
            <person name="Sonet G."/>
            <person name="Van Belleghem S.M."/>
            <person name="Kostlbacher S."/>
            <person name="Vangestel C."/>
        </authorList>
    </citation>
    <scope>NUCLEOTIDE SEQUENCE [LARGE SCALE GENOMIC DNA]</scope>
    <source>
        <strain evidence="2">W744_W776</strain>
    </source>
</reference>
<accession>A0AAV6TG86</accession>
<comment type="caution">
    <text evidence="2">The sequence shown here is derived from an EMBL/GenBank/DDBJ whole genome shotgun (WGS) entry which is preliminary data.</text>
</comment>
<keyword evidence="3" id="KW-1185">Reference proteome</keyword>
<proteinExistence type="predicted"/>
<organism evidence="2 3">
    <name type="scientific">Oedothorax gibbosus</name>
    <dbReference type="NCBI Taxonomy" id="931172"/>
    <lineage>
        <taxon>Eukaryota</taxon>
        <taxon>Metazoa</taxon>
        <taxon>Ecdysozoa</taxon>
        <taxon>Arthropoda</taxon>
        <taxon>Chelicerata</taxon>
        <taxon>Arachnida</taxon>
        <taxon>Araneae</taxon>
        <taxon>Araneomorphae</taxon>
        <taxon>Entelegynae</taxon>
        <taxon>Araneoidea</taxon>
        <taxon>Linyphiidae</taxon>
        <taxon>Erigoninae</taxon>
        <taxon>Oedothorax</taxon>
    </lineage>
</organism>
<feature type="region of interest" description="Disordered" evidence="1">
    <location>
        <begin position="1"/>
        <end position="53"/>
    </location>
</feature>
<feature type="region of interest" description="Disordered" evidence="1">
    <location>
        <begin position="76"/>
        <end position="104"/>
    </location>
</feature>
<evidence type="ECO:0000313" key="3">
    <source>
        <dbReference type="Proteomes" id="UP000827092"/>
    </source>
</evidence>
<dbReference type="Proteomes" id="UP000827092">
    <property type="component" value="Unassembled WGS sequence"/>
</dbReference>
<evidence type="ECO:0000313" key="2">
    <source>
        <dbReference type="EMBL" id="KAG8170819.1"/>
    </source>
</evidence>
<dbReference type="EMBL" id="JAFNEN010004832">
    <property type="protein sequence ID" value="KAG8170819.1"/>
    <property type="molecule type" value="Genomic_DNA"/>
</dbReference>
<protein>
    <submittedName>
        <fullName evidence="2">Uncharacterized protein</fullName>
    </submittedName>
</protein>